<evidence type="ECO:0000256" key="3">
    <source>
        <dbReference type="ARBA" id="ARBA00022691"/>
    </source>
</evidence>
<dbReference type="Proteomes" id="UP000218164">
    <property type="component" value="Unassembled WGS sequence"/>
</dbReference>
<dbReference type="InterPro" id="IPR013785">
    <property type="entry name" value="Aldolase_TIM"/>
</dbReference>
<dbReference type="InterPro" id="IPR017200">
    <property type="entry name" value="PqqE-like"/>
</dbReference>
<gene>
    <name evidence="8" type="ORF">ASJ81_00865</name>
</gene>
<evidence type="ECO:0000313" key="8">
    <source>
        <dbReference type="EMBL" id="PAV13230.1"/>
    </source>
</evidence>
<dbReference type="SFLD" id="SFLDG01386">
    <property type="entry name" value="main_SPASM_domain-containing"/>
    <property type="match status" value="1"/>
</dbReference>
<protein>
    <submittedName>
        <fullName evidence="8">Radical SAM protein</fullName>
    </submittedName>
</protein>
<proteinExistence type="predicted"/>
<dbReference type="GO" id="GO:0051539">
    <property type="term" value="F:4 iron, 4 sulfur cluster binding"/>
    <property type="evidence" value="ECO:0007669"/>
    <property type="project" value="UniProtKB-KW"/>
</dbReference>
<comment type="caution">
    <text evidence="8">The sequence shown here is derived from an EMBL/GenBank/DDBJ whole genome shotgun (WGS) entry which is preliminary data.</text>
</comment>
<accession>A0A2A2HVF6</accession>
<dbReference type="SUPFAM" id="SSF102114">
    <property type="entry name" value="Radical SAM enzymes"/>
    <property type="match status" value="1"/>
</dbReference>
<sequence>MNTSEYKPEFCVWELTLKCNMKCKHCGSIAGKARENELKVDECLNVAEQLADLGCKQVTLIGGEVFLYEGWEKISRKLSEKGVAVNLITNGFLLGNEQIAQIKYARLTNVGISLDGMESNHNNMRNVSTSFEKVMQALEILNKEGIPVAIVTSLIDRNFEDLWPMYDLLVEKGIKLWQMQIVNPMGNMADKKNLLLDPAKVPLITRFIREKRKEQKIAIYAGDNIGYFDENELYLRGEFGTICSWSGCQAGLRVVGIGSTGNVKGCESLYSDEFIEGNLREESLSEIWYKEGNFAYNRNFDTSMLTGSCKDCNKGDICRGGCRGACYFTTDSKFENPYCCYPGKNNISKDYFKSNLLKYSEKN</sequence>
<dbReference type="Gene3D" id="3.20.20.70">
    <property type="entry name" value="Aldolase class I"/>
    <property type="match status" value="1"/>
</dbReference>
<evidence type="ECO:0000256" key="4">
    <source>
        <dbReference type="ARBA" id="ARBA00022723"/>
    </source>
</evidence>
<dbReference type="AlphaFoldDB" id="A0A2A2HVF6"/>
<dbReference type="RefSeq" id="WP_095643949.1">
    <property type="nucleotide sequence ID" value="NZ_LMVP01000112.1"/>
</dbReference>
<keyword evidence="3" id="KW-0949">S-adenosyl-L-methionine</keyword>
<dbReference type="InterPro" id="IPR023885">
    <property type="entry name" value="4Fe4S-binding_SPASM_dom"/>
</dbReference>
<dbReference type="Pfam" id="PF04055">
    <property type="entry name" value="Radical_SAM"/>
    <property type="match status" value="1"/>
</dbReference>
<dbReference type="PANTHER" id="PTHR11228:SF7">
    <property type="entry name" value="PQQA PEPTIDE CYCLASE"/>
    <property type="match status" value="1"/>
</dbReference>
<keyword evidence="5" id="KW-0408">Iron</keyword>
<keyword evidence="2" id="KW-0004">4Fe-4S</keyword>
<dbReference type="SMART" id="SM00729">
    <property type="entry name" value="Elp3"/>
    <property type="match status" value="1"/>
</dbReference>
<dbReference type="InterPro" id="IPR006638">
    <property type="entry name" value="Elp3/MiaA/NifB-like_rSAM"/>
</dbReference>
<dbReference type="InterPro" id="IPR058240">
    <property type="entry name" value="rSAM_sf"/>
</dbReference>
<evidence type="ECO:0000256" key="5">
    <source>
        <dbReference type="ARBA" id="ARBA00023004"/>
    </source>
</evidence>
<evidence type="ECO:0000256" key="6">
    <source>
        <dbReference type="ARBA" id="ARBA00023014"/>
    </source>
</evidence>
<evidence type="ECO:0000313" key="9">
    <source>
        <dbReference type="Proteomes" id="UP000218164"/>
    </source>
</evidence>
<dbReference type="PIRSF" id="PIRSF037420">
    <property type="entry name" value="PQQ_syn_pqqE"/>
    <property type="match status" value="1"/>
</dbReference>
<dbReference type="InterPro" id="IPR007197">
    <property type="entry name" value="rSAM"/>
</dbReference>
<reference evidence="8 9" key="1">
    <citation type="journal article" date="2017" name="BMC Genomics">
        <title>Genomic analysis of methanogenic archaea reveals a shift towards energy conservation.</title>
        <authorList>
            <person name="Gilmore S.P."/>
            <person name="Henske J.K."/>
            <person name="Sexton J.A."/>
            <person name="Solomon K.V."/>
            <person name="Seppala S."/>
            <person name="Yoo J.I."/>
            <person name="Huyett L.M."/>
            <person name="Pressman A."/>
            <person name="Cogan J.Z."/>
            <person name="Kivenson V."/>
            <person name="Peng X."/>
            <person name="Tan Y."/>
            <person name="Valentine D.L."/>
            <person name="O'Malley M.A."/>
        </authorList>
    </citation>
    <scope>NUCLEOTIDE SEQUENCE [LARGE SCALE GENOMIC DNA]</scope>
    <source>
        <strain evidence="8 9">MC-15</strain>
    </source>
</reference>
<dbReference type="PANTHER" id="PTHR11228">
    <property type="entry name" value="RADICAL SAM DOMAIN PROTEIN"/>
    <property type="match status" value="1"/>
</dbReference>
<keyword evidence="9" id="KW-1185">Reference proteome</keyword>
<dbReference type="OrthoDB" id="30736at2157"/>
<keyword evidence="4" id="KW-0479">Metal-binding</keyword>
<dbReference type="SFLD" id="SFLDS00029">
    <property type="entry name" value="Radical_SAM"/>
    <property type="match status" value="1"/>
</dbReference>
<dbReference type="Pfam" id="PF13186">
    <property type="entry name" value="SPASM"/>
    <property type="match status" value="1"/>
</dbReference>
<feature type="domain" description="Radical SAM core" evidence="7">
    <location>
        <begin position="5"/>
        <end position="220"/>
    </location>
</feature>
<dbReference type="GO" id="GO:0003824">
    <property type="term" value="F:catalytic activity"/>
    <property type="evidence" value="ECO:0007669"/>
    <property type="project" value="InterPro"/>
</dbReference>
<name>A0A2A2HVF6_9EURY</name>
<keyword evidence="6" id="KW-0411">Iron-sulfur</keyword>
<dbReference type="CDD" id="cd01335">
    <property type="entry name" value="Radical_SAM"/>
    <property type="match status" value="1"/>
</dbReference>
<evidence type="ECO:0000259" key="7">
    <source>
        <dbReference type="PROSITE" id="PS51918"/>
    </source>
</evidence>
<dbReference type="SFLD" id="SFLDG01067">
    <property type="entry name" value="SPASM/twitch_domain_containing"/>
    <property type="match status" value="1"/>
</dbReference>
<dbReference type="NCBIfam" id="TIGR04085">
    <property type="entry name" value="rSAM_more_4Fe4S"/>
    <property type="match status" value="1"/>
</dbReference>
<dbReference type="PROSITE" id="PS51918">
    <property type="entry name" value="RADICAL_SAM"/>
    <property type="match status" value="1"/>
</dbReference>
<evidence type="ECO:0000256" key="2">
    <source>
        <dbReference type="ARBA" id="ARBA00022485"/>
    </source>
</evidence>
<dbReference type="EMBL" id="LMVP01000112">
    <property type="protein sequence ID" value="PAV13230.1"/>
    <property type="molecule type" value="Genomic_DNA"/>
</dbReference>
<evidence type="ECO:0000256" key="1">
    <source>
        <dbReference type="ARBA" id="ARBA00001966"/>
    </source>
</evidence>
<dbReference type="InterPro" id="IPR050377">
    <property type="entry name" value="Radical_SAM_PqqE_MftC-like"/>
</dbReference>
<organism evidence="8 9">
    <name type="scientific">Methanosarcina spelaei</name>
    <dbReference type="NCBI Taxonomy" id="1036679"/>
    <lineage>
        <taxon>Archaea</taxon>
        <taxon>Methanobacteriati</taxon>
        <taxon>Methanobacteriota</taxon>
        <taxon>Stenosarchaea group</taxon>
        <taxon>Methanomicrobia</taxon>
        <taxon>Methanosarcinales</taxon>
        <taxon>Methanosarcinaceae</taxon>
        <taxon>Methanosarcina</taxon>
    </lineage>
</organism>
<comment type="cofactor">
    <cofactor evidence="1">
        <name>[4Fe-4S] cluster</name>
        <dbReference type="ChEBI" id="CHEBI:49883"/>
    </cofactor>
</comment>
<dbReference type="GO" id="GO:0046872">
    <property type="term" value="F:metal ion binding"/>
    <property type="evidence" value="ECO:0007669"/>
    <property type="project" value="UniProtKB-KW"/>
</dbReference>